<dbReference type="Gene3D" id="3.30.1120.10">
    <property type="match status" value="1"/>
</dbReference>
<keyword evidence="3" id="KW-0378">Hydrolase</keyword>
<name>A0A5M8QBD9_9BACT</name>
<reference evidence="6 7" key="2">
    <citation type="submission" date="2019-09" db="EMBL/GenBank/DDBJ databases">
        <title>A bacterium isolated from glacier soil.</title>
        <authorList>
            <person name="Liu Q."/>
        </authorList>
    </citation>
    <scope>NUCLEOTIDE SEQUENCE [LARGE SCALE GENOMIC DNA]</scope>
    <source>
        <strain evidence="6 7">MDT1-10-3</strain>
    </source>
</reference>
<dbReference type="GO" id="GO:0046872">
    <property type="term" value="F:metal ion binding"/>
    <property type="evidence" value="ECO:0007669"/>
    <property type="project" value="UniProtKB-KW"/>
</dbReference>
<organism evidence="6 7">
    <name type="scientific">Rufibacter glacialis</name>
    <dbReference type="NCBI Taxonomy" id="1259555"/>
    <lineage>
        <taxon>Bacteria</taxon>
        <taxon>Pseudomonadati</taxon>
        <taxon>Bacteroidota</taxon>
        <taxon>Cytophagia</taxon>
        <taxon>Cytophagales</taxon>
        <taxon>Hymenobacteraceae</taxon>
        <taxon>Rufibacter</taxon>
    </lineage>
</organism>
<protein>
    <submittedName>
        <fullName evidence="6">Arylsulfatase</fullName>
    </submittedName>
</protein>
<reference evidence="6 7" key="1">
    <citation type="submission" date="2019-07" db="EMBL/GenBank/DDBJ databases">
        <authorList>
            <person name="Qu J.-H."/>
        </authorList>
    </citation>
    <scope>NUCLEOTIDE SEQUENCE [LARGE SCALE GENOMIC DNA]</scope>
    <source>
        <strain evidence="6 7">MDT1-10-3</strain>
    </source>
</reference>
<gene>
    <name evidence="6" type="ORF">FOE74_15320</name>
</gene>
<feature type="domain" description="Sulfatase N-terminal" evidence="5">
    <location>
        <begin position="57"/>
        <end position="458"/>
    </location>
</feature>
<keyword evidence="2" id="KW-0479">Metal-binding</keyword>
<dbReference type="InterPro" id="IPR050738">
    <property type="entry name" value="Sulfatase"/>
</dbReference>
<dbReference type="InterPro" id="IPR024607">
    <property type="entry name" value="Sulfatase_CS"/>
</dbReference>
<evidence type="ECO:0000313" key="7">
    <source>
        <dbReference type="Proteomes" id="UP000323866"/>
    </source>
</evidence>
<dbReference type="SUPFAM" id="SSF53649">
    <property type="entry name" value="Alkaline phosphatase-like"/>
    <property type="match status" value="1"/>
</dbReference>
<evidence type="ECO:0000256" key="4">
    <source>
        <dbReference type="ARBA" id="ARBA00022837"/>
    </source>
</evidence>
<sequence length="607" mass="68276">MLPYQAQTIQRKRMKTTSFLLYLLCTACLLLIGSCGNRTSEDQNEADSQTSSPKNKPNILFIVVDDLGYSDLSPFGGEIRTPNIQRLASNGLIVQHCYTSPLCAPSRAMFLSGMDNHISGVGAMPPFQAASQYQQPGYEGYLNDRVMTLPETLRENGYHTYMSGKWHLGHEEGRRPFEEGFERSFSFLGGGVSHFNNIFPLGPEEVIHTVYYDDSVQLKKLPNDFYSSDYYADKMIQYITEQKDDAPFFGYLAFTAPHDPLHVPADWKDKYKGAYDQGYDHIRQVRMDNMKRLGLIAKDLPMNPGSGEYKKWNELSEKEKKLQARRMELYAAMIEIMDLNIGRVLETLQKAGKLENTLVILIGDNGANPKDPSFYKTNMKPFNNSLENMGNPDSFVSLEGAWAEVTATPYSYFKTTTGEGGVRVPFIISGPGVTLKGVDATNKILGTDIMPTLLDITGTNRPDTFKNNKLAAMTGISFNEMLINKRSTVRDKDTGFGIESLENKAYLKGDWKIRFLMPPFGEGRNWQLFNVKEDPREQRDLALQHPEKLHEMLSGWMGYTQSVGYIPFHGGRAFEVLGPKNFFKAELDSANQALLGRAALDLVRGGE</sequence>
<dbReference type="Proteomes" id="UP000323866">
    <property type="component" value="Unassembled WGS sequence"/>
</dbReference>
<evidence type="ECO:0000256" key="3">
    <source>
        <dbReference type="ARBA" id="ARBA00022801"/>
    </source>
</evidence>
<dbReference type="GO" id="GO:0004065">
    <property type="term" value="F:arylsulfatase activity"/>
    <property type="evidence" value="ECO:0007669"/>
    <property type="project" value="TreeGrafter"/>
</dbReference>
<dbReference type="AlphaFoldDB" id="A0A5M8QBD9"/>
<evidence type="ECO:0000256" key="1">
    <source>
        <dbReference type="ARBA" id="ARBA00008779"/>
    </source>
</evidence>
<dbReference type="InterPro" id="IPR000917">
    <property type="entry name" value="Sulfatase_N"/>
</dbReference>
<dbReference type="InterPro" id="IPR017850">
    <property type="entry name" value="Alkaline_phosphatase_core_sf"/>
</dbReference>
<evidence type="ECO:0000259" key="5">
    <source>
        <dbReference type="Pfam" id="PF00884"/>
    </source>
</evidence>
<dbReference type="Gene3D" id="3.40.720.10">
    <property type="entry name" value="Alkaline Phosphatase, subunit A"/>
    <property type="match status" value="1"/>
</dbReference>
<keyword evidence="4" id="KW-0106">Calcium</keyword>
<dbReference type="EMBL" id="VKKZ01000022">
    <property type="protein sequence ID" value="KAA6432468.1"/>
    <property type="molecule type" value="Genomic_DNA"/>
</dbReference>
<dbReference type="PANTHER" id="PTHR42693:SF33">
    <property type="entry name" value="ARYLSULFATASE"/>
    <property type="match status" value="1"/>
</dbReference>
<dbReference type="CDD" id="cd16025">
    <property type="entry name" value="PAS_like"/>
    <property type="match status" value="1"/>
</dbReference>
<proteinExistence type="inferred from homology"/>
<accession>A0A5M8QBD9</accession>
<comment type="caution">
    <text evidence="6">The sequence shown here is derived from an EMBL/GenBank/DDBJ whole genome shotgun (WGS) entry which is preliminary data.</text>
</comment>
<dbReference type="PROSITE" id="PS00149">
    <property type="entry name" value="SULFATASE_2"/>
    <property type="match status" value="1"/>
</dbReference>
<dbReference type="OrthoDB" id="976866at2"/>
<dbReference type="PANTHER" id="PTHR42693">
    <property type="entry name" value="ARYLSULFATASE FAMILY MEMBER"/>
    <property type="match status" value="1"/>
</dbReference>
<evidence type="ECO:0000313" key="6">
    <source>
        <dbReference type="EMBL" id="KAA6432468.1"/>
    </source>
</evidence>
<evidence type="ECO:0000256" key="2">
    <source>
        <dbReference type="ARBA" id="ARBA00022723"/>
    </source>
</evidence>
<comment type="similarity">
    <text evidence="1">Belongs to the sulfatase family.</text>
</comment>
<dbReference type="Pfam" id="PF00884">
    <property type="entry name" value="Sulfatase"/>
    <property type="match status" value="1"/>
</dbReference>